<dbReference type="SUPFAM" id="SSF53335">
    <property type="entry name" value="S-adenosyl-L-methionine-dependent methyltransferases"/>
    <property type="match status" value="1"/>
</dbReference>
<protein>
    <submittedName>
        <fullName evidence="4">Catechol O-methyltransferase</fullName>
        <ecNumber evidence="4">2.1.1.6</ecNumber>
    </submittedName>
</protein>
<accession>A0ABM8YMN9</accession>
<dbReference type="RefSeq" id="WP_230501152.1">
    <property type="nucleotide sequence ID" value="NZ_CAKJTJ010000009.1"/>
</dbReference>
<dbReference type="InterPro" id="IPR029063">
    <property type="entry name" value="SAM-dependent_MTases_sf"/>
</dbReference>
<organism evidence="4 5">
    <name type="scientific">Sutcliffiella rhizosphaerae</name>
    <dbReference type="NCBI Taxonomy" id="2880967"/>
    <lineage>
        <taxon>Bacteria</taxon>
        <taxon>Bacillati</taxon>
        <taxon>Bacillota</taxon>
        <taxon>Bacilli</taxon>
        <taxon>Bacillales</taxon>
        <taxon>Bacillaceae</taxon>
        <taxon>Sutcliffiella</taxon>
    </lineage>
</organism>
<keyword evidence="5" id="KW-1185">Reference proteome</keyword>
<evidence type="ECO:0000313" key="5">
    <source>
        <dbReference type="Proteomes" id="UP000789833"/>
    </source>
</evidence>
<evidence type="ECO:0000256" key="1">
    <source>
        <dbReference type="ARBA" id="ARBA00022603"/>
    </source>
</evidence>
<keyword evidence="2 4" id="KW-0808">Transferase</keyword>
<dbReference type="Proteomes" id="UP000789833">
    <property type="component" value="Unassembled WGS sequence"/>
</dbReference>
<evidence type="ECO:0000256" key="3">
    <source>
        <dbReference type="ARBA" id="ARBA00022691"/>
    </source>
</evidence>
<keyword evidence="1 4" id="KW-0489">Methyltransferase</keyword>
<dbReference type="CDD" id="cd02440">
    <property type="entry name" value="AdoMet_MTases"/>
    <property type="match status" value="1"/>
</dbReference>
<dbReference type="Pfam" id="PF01596">
    <property type="entry name" value="Methyltransf_3"/>
    <property type="match status" value="1"/>
</dbReference>
<proteinExistence type="predicted"/>
<dbReference type="EC" id="2.1.1.6" evidence="4"/>
<dbReference type="Gene3D" id="3.40.50.150">
    <property type="entry name" value="Vaccinia Virus protein VP39"/>
    <property type="match status" value="1"/>
</dbReference>
<sequence length="220" mass="24371">MENTWSKVDDYIQRKTQSRDEDLQHVLDHNREQGLPAIDVSPNEAKFLYTLAKMKDAKRILEIGTLGGFSTIWLAKAVQPEGKVITLEINPHHAEVAKANLQNTSLDHLVEIKLGSAHASLEELIVSKEEPFDFVFIDADKESCVPYFQAVLKLSKRGTVIVTDNVIRNGELINKESKDTGVAGVRALFDHLATLDHVSSTSLQTVGSKGYDGFSISIVE</sequence>
<comment type="caution">
    <text evidence="4">The sequence shown here is derived from an EMBL/GenBank/DDBJ whole genome shotgun (WGS) entry which is preliminary data.</text>
</comment>
<dbReference type="PANTHER" id="PTHR10509:SF14">
    <property type="entry name" value="CAFFEOYL-COA O-METHYLTRANSFERASE 3-RELATED"/>
    <property type="match status" value="1"/>
</dbReference>
<dbReference type="PROSITE" id="PS51682">
    <property type="entry name" value="SAM_OMT_I"/>
    <property type="match status" value="1"/>
</dbReference>
<dbReference type="EMBL" id="CAKJTJ010000009">
    <property type="protein sequence ID" value="CAG9621252.1"/>
    <property type="molecule type" value="Genomic_DNA"/>
</dbReference>
<reference evidence="4 5" key="1">
    <citation type="submission" date="2021-10" db="EMBL/GenBank/DDBJ databases">
        <authorList>
            <person name="Criscuolo A."/>
        </authorList>
    </citation>
    <scope>NUCLEOTIDE SEQUENCE [LARGE SCALE GENOMIC DNA]</scope>
    <source>
        <strain evidence="5">CIP 111883</strain>
    </source>
</reference>
<dbReference type="PANTHER" id="PTHR10509">
    <property type="entry name" value="O-METHYLTRANSFERASE-RELATED"/>
    <property type="match status" value="1"/>
</dbReference>
<evidence type="ECO:0000313" key="4">
    <source>
        <dbReference type="EMBL" id="CAG9621252.1"/>
    </source>
</evidence>
<dbReference type="GO" id="GO:0016206">
    <property type="term" value="F:catechol O-methyltransferase activity"/>
    <property type="evidence" value="ECO:0007669"/>
    <property type="project" value="UniProtKB-EC"/>
</dbReference>
<gene>
    <name evidence="4" type="ORF">BACCIP111883_02024</name>
</gene>
<dbReference type="GO" id="GO:0032259">
    <property type="term" value="P:methylation"/>
    <property type="evidence" value="ECO:0007669"/>
    <property type="project" value="UniProtKB-KW"/>
</dbReference>
<name>A0ABM8YMN9_9BACI</name>
<dbReference type="InterPro" id="IPR002935">
    <property type="entry name" value="SAM_O-MeTrfase"/>
</dbReference>
<evidence type="ECO:0000256" key="2">
    <source>
        <dbReference type="ARBA" id="ARBA00022679"/>
    </source>
</evidence>
<dbReference type="InterPro" id="IPR050362">
    <property type="entry name" value="Cation-dep_OMT"/>
</dbReference>
<keyword evidence="3" id="KW-0949">S-adenosyl-L-methionine</keyword>